<evidence type="ECO:0000313" key="1">
    <source>
        <dbReference type="EMBL" id="KAH8026449.1"/>
    </source>
</evidence>
<dbReference type="AlphaFoldDB" id="A0A9J6DX36"/>
<protein>
    <submittedName>
        <fullName evidence="1">Uncharacterized protein</fullName>
    </submittedName>
</protein>
<reference evidence="1" key="1">
    <citation type="journal article" date="2020" name="Cell">
        <title>Large-Scale Comparative Analyses of Tick Genomes Elucidate Their Genetic Diversity and Vector Capacities.</title>
        <authorList>
            <consortium name="Tick Genome and Microbiome Consortium (TIGMIC)"/>
            <person name="Jia N."/>
            <person name="Wang J."/>
            <person name="Shi W."/>
            <person name="Du L."/>
            <person name="Sun Y."/>
            <person name="Zhan W."/>
            <person name="Jiang J.F."/>
            <person name="Wang Q."/>
            <person name="Zhang B."/>
            <person name="Ji P."/>
            <person name="Bell-Sakyi L."/>
            <person name="Cui X.M."/>
            <person name="Yuan T.T."/>
            <person name="Jiang B.G."/>
            <person name="Yang W.F."/>
            <person name="Lam T.T."/>
            <person name="Chang Q.C."/>
            <person name="Ding S.J."/>
            <person name="Wang X.J."/>
            <person name="Zhu J.G."/>
            <person name="Ruan X.D."/>
            <person name="Zhao L."/>
            <person name="Wei J.T."/>
            <person name="Ye R.Z."/>
            <person name="Que T.C."/>
            <person name="Du C.H."/>
            <person name="Zhou Y.H."/>
            <person name="Cheng J.X."/>
            <person name="Dai P.F."/>
            <person name="Guo W.B."/>
            <person name="Han X.H."/>
            <person name="Huang E.J."/>
            <person name="Li L.F."/>
            <person name="Wei W."/>
            <person name="Gao Y.C."/>
            <person name="Liu J.Z."/>
            <person name="Shao H.Z."/>
            <person name="Wang X."/>
            <person name="Wang C.C."/>
            <person name="Yang T.C."/>
            <person name="Huo Q.B."/>
            <person name="Li W."/>
            <person name="Chen H.Y."/>
            <person name="Chen S.E."/>
            <person name="Zhou L.G."/>
            <person name="Ni X.B."/>
            <person name="Tian J.H."/>
            <person name="Sheng Y."/>
            <person name="Liu T."/>
            <person name="Pan Y.S."/>
            <person name="Xia L.Y."/>
            <person name="Li J."/>
            <person name="Zhao F."/>
            <person name="Cao W.C."/>
        </authorList>
    </citation>
    <scope>NUCLEOTIDE SEQUENCE</scope>
    <source>
        <strain evidence="1">Rmic-2018</strain>
    </source>
</reference>
<dbReference type="Proteomes" id="UP000821866">
    <property type="component" value="Unassembled WGS sequence"/>
</dbReference>
<evidence type="ECO:0000313" key="2">
    <source>
        <dbReference type="Proteomes" id="UP000821866"/>
    </source>
</evidence>
<gene>
    <name evidence="1" type="ORF">HPB51_020559</name>
</gene>
<accession>A0A9J6DX36</accession>
<name>A0A9J6DX36_RHIMP</name>
<keyword evidence="2" id="KW-1185">Reference proteome</keyword>
<organism evidence="1 2">
    <name type="scientific">Rhipicephalus microplus</name>
    <name type="common">Cattle tick</name>
    <name type="synonym">Boophilus microplus</name>
    <dbReference type="NCBI Taxonomy" id="6941"/>
    <lineage>
        <taxon>Eukaryota</taxon>
        <taxon>Metazoa</taxon>
        <taxon>Ecdysozoa</taxon>
        <taxon>Arthropoda</taxon>
        <taxon>Chelicerata</taxon>
        <taxon>Arachnida</taxon>
        <taxon>Acari</taxon>
        <taxon>Parasitiformes</taxon>
        <taxon>Ixodida</taxon>
        <taxon>Ixodoidea</taxon>
        <taxon>Ixodidae</taxon>
        <taxon>Rhipicephalinae</taxon>
        <taxon>Rhipicephalus</taxon>
        <taxon>Boophilus</taxon>
    </lineage>
</organism>
<comment type="caution">
    <text evidence="1">The sequence shown here is derived from an EMBL/GenBank/DDBJ whole genome shotgun (WGS) entry which is preliminary data.</text>
</comment>
<proteinExistence type="predicted"/>
<reference evidence="1" key="2">
    <citation type="submission" date="2021-09" db="EMBL/GenBank/DDBJ databases">
        <authorList>
            <person name="Jia N."/>
            <person name="Wang J."/>
            <person name="Shi W."/>
            <person name="Du L."/>
            <person name="Sun Y."/>
            <person name="Zhan W."/>
            <person name="Jiang J."/>
            <person name="Wang Q."/>
            <person name="Zhang B."/>
            <person name="Ji P."/>
            <person name="Sakyi L.B."/>
            <person name="Cui X."/>
            <person name="Yuan T."/>
            <person name="Jiang B."/>
            <person name="Yang W."/>
            <person name="Lam T.T.-Y."/>
            <person name="Chang Q."/>
            <person name="Ding S."/>
            <person name="Wang X."/>
            <person name="Zhu J."/>
            <person name="Ruan X."/>
            <person name="Zhao L."/>
            <person name="Wei J."/>
            <person name="Que T."/>
            <person name="Du C."/>
            <person name="Cheng J."/>
            <person name="Dai P."/>
            <person name="Han X."/>
            <person name="Huang E."/>
            <person name="Gao Y."/>
            <person name="Liu J."/>
            <person name="Shao H."/>
            <person name="Ye R."/>
            <person name="Li L."/>
            <person name="Wei W."/>
            <person name="Wang X."/>
            <person name="Wang C."/>
            <person name="Huo Q."/>
            <person name="Li W."/>
            <person name="Guo W."/>
            <person name="Chen H."/>
            <person name="Chen S."/>
            <person name="Zhou L."/>
            <person name="Zhou L."/>
            <person name="Ni X."/>
            <person name="Tian J."/>
            <person name="Zhou Y."/>
            <person name="Sheng Y."/>
            <person name="Liu T."/>
            <person name="Pan Y."/>
            <person name="Xia L."/>
            <person name="Li J."/>
            <person name="Zhao F."/>
            <person name="Cao W."/>
        </authorList>
    </citation>
    <scope>NUCLEOTIDE SEQUENCE</scope>
    <source>
        <strain evidence="1">Rmic-2018</strain>
        <tissue evidence="1">Larvae</tissue>
    </source>
</reference>
<dbReference type="EMBL" id="JABSTU010000007">
    <property type="protein sequence ID" value="KAH8026449.1"/>
    <property type="molecule type" value="Genomic_DNA"/>
</dbReference>
<sequence length="194" mass="21908">MEQAERELTAQQLATGKPLVQESRRMSVISLVFTLKSFIVRGFVRHLHCDDCAELLVSDTKGTLVLTLKDNGRLIEESAFVQAGLCEAERLAHQVTTTGHAEVEKLTLTSFQTFVSRHVTMLNNMNHYREEPHHVLDLTKVIQRKSPSSSNRHRVNTVRKQDAATTSSYEVFDMWPVDYAEPPPPFTITVDVCG</sequence>